<dbReference type="RefSeq" id="WP_139603433.1">
    <property type="nucleotide sequence ID" value="NZ_VDCQ01000022.1"/>
</dbReference>
<evidence type="ECO:0000256" key="3">
    <source>
        <dbReference type="ARBA" id="ARBA00023163"/>
    </source>
</evidence>
<dbReference type="OrthoDB" id="1975037at2"/>
<dbReference type="SUPFAM" id="SSF46689">
    <property type="entry name" value="Homeodomain-like"/>
    <property type="match status" value="2"/>
</dbReference>
<dbReference type="AlphaFoldDB" id="A0A5C4T7L9"/>
<dbReference type="SMART" id="SM00342">
    <property type="entry name" value="HTH_ARAC"/>
    <property type="match status" value="1"/>
</dbReference>
<dbReference type="InterPro" id="IPR018060">
    <property type="entry name" value="HTH_AraC"/>
</dbReference>
<dbReference type="PANTHER" id="PTHR43280">
    <property type="entry name" value="ARAC-FAMILY TRANSCRIPTIONAL REGULATOR"/>
    <property type="match status" value="1"/>
</dbReference>
<evidence type="ECO:0000313" key="6">
    <source>
        <dbReference type="EMBL" id="TNJ65093.1"/>
    </source>
</evidence>
<keyword evidence="3" id="KW-0804">Transcription</keyword>
<dbReference type="PANTHER" id="PTHR43280:SF10">
    <property type="entry name" value="REGULATORY PROTEIN POCR"/>
    <property type="match status" value="1"/>
</dbReference>
<dbReference type="PROSITE" id="PS00041">
    <property type="entry name" value="HTH_ARAC_FAMILY_1"/>
    <property type="match status" value="1"/>
</dbReference>
<dbReference type="Proteomes" id="UP000307943">
    <property type="component" value="Unassembled WGS sequence"/>
</dbReference>
<organism evidence="6 7">
    <name type="scientific">Paenibacillus hemerocallicola</name>
    <dbReference type="NCBI Taxonomy" id="1172614"/>
    <lineage>
        <taxon>Bacteria</taxon>
        <taxon>Bacillati</taxon>
        <taxon>Bacillota</taxon>
        <taxon>Bacilli</taxon>
        <taxon>Bacillales</taxon>
        <taxon>Paenibacillaceae</taxon>
        <taxon>Paenibacillus</taxon>
    </lineage>
</organism>
<dbReference type="Pfam" id="PF12833">
    <property type="entry name" value="HTH_18"/>
    <property type="match status" value="1"/>
</dbReference>
<sequence>MIASSLLRRWFVFSTLLTLLPILFLGVFSYTIASKGIQEKVDEGNLQNLLQTQMRVEQLLKTLEYVVMQYVSSPIVTNALYKPLTTTTHFKEINDLSQGLHNLHFFVGVQDAALINVRENWYIGKNGFGSNLKELADYESLERYTSMRNNLVWMPDSTSSPEMGTLNLICKVPLLNFSVETSALLILKIKKSELNRQFLAQNELGNLFVLDRSPQAVLGDPNIGELSVEVQNRITERIESLQSRNGHFPMDWEGRDVRIHFIQSSQHGWTYLAVQDAKKSTQEARQIGIFTLASCAALFLLFGAAALYGSHWMYSPIRGFVQFLRSDLGKKEDGDVKDDFADLAQRIRHLMNSSLQMQDQLTFYAVQLRDSFVQRLLAGKITKSKLLEHLSAIGFPVAWKRLIVLVVQIDTLKNTRYQERDHDLLLFAIGNIVGDLVDPMKRFQPVSMDNSQVTILASEFETDEECSRWALSIAEDIRIKIAEFLGLKVSIGVSRSYVDLVDVSGAYQEGLEALKYRFQLGSEMILHINDIQLNRSKQTVYPKQLERDIVDAVKLGHPERISASLEVYLVHAIQSNIHIQEFQFMLMQLIGSLTELLYDSGLSAEKVLGDKQVTHHLLQGKSLIEWKRWLLDEIAMPIANHLRDERESHNNRITEDLIRIIEREFESNLTLEDCSARLNFHPVYVSRVFKKETGLTFSDFLAQYRLRFAKKWLVETDMTILEIATRLNYANSTPFIRYFSKATGVTPGTYRKDHMQL</sequence>
<feature type="domain" description="HTH araC/xylS-type" evidence="5">
    <location>
        <begin position="655"/>
        <end position="753"/>
    </location>
</feature>
<protein>
    <submittedName>
        <fullName evidence="6">Helix-turn-helix domain-containing protein</fullName>
    </submittedName>
</protein>
<dbReference type="EMBL" id="VDCQ01000022">
    <property type="protein sequence ID" value="TNJ65093.1"/>
    <property type="molecule type" value="Genomic_DNA"/>
</dbReference>
<keyword evidence="1" id="KW-0805">Transcription regulation</keyword>
<reference evidence="6 7" key="1">
    <citation type="submission" date="2019-05" db="EMBL/GenBank/DDBJ databases">
        <title>We sequenced the genome of Paenibacillus hemerocallicola KCTC 33185 for further insight into its adaptation and study the phylogeny of Paenibacillus.</title>
        <authorList>
            <person name="Narsing Rao M.P."/>
        </authorList>
    </citation>
    <scope>NUCLEOTIDE SEQUENCE [LARGE SCALE GENOMIC DNA]</scope>
    <source>
        <strain evidence="6 7">KCTC 33185</strain>
    </source>
</reference>
<dbReference type="InterPro" id="IPR018062">
    <property type="entry name" value="HTH_AraC-typ_CS"/>
</dbReference>
<proteinExistence type="predicted"/>
<accession>A0A5C4T7L9</accession>
<keyword evidence="4" id="KW-0472">Membrane</keyword>
<dbReference type="Gene3D" id="1.10.10.60">
    <property type="entry name" value="Homeodomain-like"/>
    <property type="match status" value="2"/>
</dbReference>
<gene>
    <name evidence="6" type="ORF">FE784_17055</name>
</gene>
<comment type="caution">
    <text evidence="6">The sequence shown here is derived from an EMBL/GenBank/DDBJ whole genome shotgun (WGS) entry which is preliminary data.</text>
</comment>
<feature type="transmembrane region" description="Helical" evidence="4">
    <location>
        <begin position="287"/>
        <end position="308"/>
    </location>
</feature>
<evidence type="ECO:0000256" key="1">
    <source>
        <dbReference type="ARBA" id="ARBA00023015"/>
    </source>
</evidence>
<name>A0A5C4T7L9_9BACL</name>
<evidence type="ECO:0000313" key="7">
    <source>
        <dbReference type="Proteomes" id="UP000307943"/>
    </source>
</evidence>
<evidence type="ECO:0000259" key="5">
    <source>
        <dbReference type="PROSITE" id="PS01124"/>
    </source>
</evidence>
<dbReference type="PROSITE" id="PS01124">
    <property type="entry name" value="HTH_ARAC_FAMILY_2"/>
    <property type="match status" value="1"/>
</dbReference>
<keyword evidence="4" id="KW-0812">Transmembrane</keyword>
<dbReference type="GO" id="GO:0043565">
    <property type="term" value="F:sequence-specific DNA binding"/>
    <property type="evidence" value="ECO:0007669"/>
    <property type="project" value="InterPro"/>
</dbReference>
<evidence type="ECO:0000256" key="2">
    <source>
        <dbReference type="ARBA" id="ARBA00023125"/>
    </source>
</evidence>
<dbReference type="InterPro" id="IPR009057">
    <property type="entry name" value="Homeodomain-like_sf"/>
</dbReference>
<evidence type="ECO:0000256" key="4">
    <source>
        <dbReference type="SAM" id="Phobius"/>
    </source>
</evidence>
<keyword evidence="2" id="KW-0238">DNA-binding</keyword>
<keyword evidence="7" id="KW-1185">Reference proteome</keyword>
<dbReference type="GO" id="GO:0003700">
    <property type="term" value="F:DNA-binding transcription factor activity"/>
    <property type="evidence" value="ECO:0007669"/>
    <property type="project" value="InterPro"/>
</dbReference>
<keyword evidence="4" id="KW-1133">Transmembrane helix</keyword>